<feature type="compositionally biased region" description="Polar residues" evidence="1">
    <location>
        <begin position="432"/>
        <end position="446"/>
    </location>
</feature>
<feature type="region of interest" description="Disordered" evidence="1">
    <location>
        <begin position="283"/>
        <end position="479"/>
    </location>
</feature>
<feature type="compositionally biased region" description="Polar residues" evidence="1">
    <location>
        <begin position="622"/>
        <end position="642"/>
    </location>
</feature>
<dbReference type="Proteomes" id="UP001633002">
    <property type="component" value="Unassembled WGS sequence"/>
</dbReference>
<name>A0ABD3I1W0_9MARC</name>
<accession>A0ABD3I1W0</accession>
<dbReference type="PANTHER" id="PTHR48011:SF4">
    <property type="entry name" value="MITOGEN-ACTIVATED PROTEIN KINASE KINASE KINASE 19"/>
    <property type="match status" value="1"/>
</dbReference>
<dbReference type="Pfam" id="PF00069">
    <property type="entry name" value="Pkinase"/>
    <property type="match status" value="1"/>
</dbReference>
<feature type="compositionally biased region" description="Basic and acidic residues" evidence="1">
    <location>
        <begin position="384"/>
        <end position="396"/>
    </location>
</feature>
<dbReference type="InterPro" id="IPR008271">
    <property type="entry name" value="Ser/Thr_kinase_AS"/>
</dbReference>
<dbReference type="AlphaFoldDB" id="A0ABD3I1W0"/>
<dbReference type="InterPro" id="IPR011009">
    <property type="entry name" value="Kinase-like_dom_sf"/>
</dbReference>
<protein>
    <recommendedName>
        <fullName evidence="2">Protein kinase domain-containing protein</fullName>
    </recommendedName>
</protein>
<keyword evidence="4" id="KW-1185">Reference proteome</keyword>
<proteinExistence type="predicted"/>
<feature type="compositionally biased region" description="Polar residues" evidence="1">
    <location>
        <begin position="331"/>
        <end position="357"/>
    </location>
</feature>
<organism evidence="3 4">
    <name type="scientific">Riccia sorocarpa</name>
    <dbReference type="NCBI Taxonomy" id="122646"/>
    <lineage>
        <taxon>Eukaryota</taxon>
        <taxon>Viridiplantae</taxon>
        <taxon>Streptophyta</taxon>
        <taxon>Embryophyta</taxon>
        <taxon>Marchantiophyta</taxon>
        <taxon>Marchantiopsida</taxon>
        <taxon>Marchantiidae</taxon>
        <taxon>Marchantiales</taxon>
        <taxon>Ricciaceae</taxon>
        <taxon>Riccia</taxon>
    </lineage>
</organism>
<dbReference type="PROSITE" id="PS00108">
    <property type="entry name" value="PROTEIN_KINASE_ST"/>
    <property type="match status" value="1"/>
</dbReference>
<gene>
    <name evidence="3" type="ORF">R1sor_010411</name>
</gene>
<evidence type="ECO:0000313" key="3">
    <source>
        <dbReference type="EMBL" id="KAL3696335.1"/>
    </source>
</evidence>
<dbReference type="PROSITE" id="PS50011">
    <property type="entry name" value="PROTEIN_KINASE_DOM"/>
    <property type="match status" value="1"/>
</dbReference>
<dbReference type="PANTHER" id="PTHR48011">
    <property type="entry name" value="CCR4-NOT TRANSCRIPTIONAL COMPLEX SUBUNIT CAF120-RELATED"/>
    <property type="match status" value="1"/>
</dbReference>
<comment type="caution">
    <text evidence="3">The sequence shown here is derived from an EMBL/GenBank/DDBJ whole genome shotgun (WGS) entry which is preliminary data.</text>
</comment>
<dbReference type="InterPro" id="IPR052751">
    <property type="entry name" value="Plant_MAPKKK"/>
</dbReference>
<evidence type="ECO:0000313" key="4">
    <source>
        <dbReference type="Proteomes" id="UP001633002"/>
    </source>
</evidence>
<dbReference type="EMBL" id="JBJQOH010000002">
    <property type="protein sequence ID" value="KAL3696335.1"/>
    <property type="molecule type" value="Genomic_DNA"/>
</dbReference>
<reference evidence="3 4" key="1">
    <citation type="submission" date="2024-09" db="EMBL/GenBank/DDBJ databases">
        <title>Chromosome-scale assembly of Riccia sorocarpa.</title>
        <authorList>
            <person name="Paukszto L."/>
        </authorList>
    </citation>
    <scope>NUCLEOTIDE SEQUENCE [LARGE SCALE GENOMIC DNA]</scope>
    <source>
        <strain evidence="3">LP-2024</strain>
        <tissue evidence="3">Aerial parts of the thallus</tissue>
    </source>
</reference>
<sequence>MSASWVKCELLARGKAEVYLAVDKETGKLFVVKTCDCDDKRTTSELLNEITIFLVLDTPRVVQYLGSSFTDEDGKRRLDLFLEYMPGGSLRKHIGKLGGRLQETLIKTYTTALLVALHHLHTKGIVHGDVKADNILVGLDGIKLSDFGASKFLHHDPHRAMRGTPAWMAPEVVAKLDQGFPSDIWSLGCTVLEMATGQDPWGKVSSKTDLKAIQLSHRIPDVSSLSPQGQKFVKRCLVRNPKDRWTAAQLLEEEFIRWGAVDLNSASSSPALERIRATFPDSPGKIITIKQGARKQKPTRTPPKTSENIRAFRELALPTSGSQVHKEGKASYTQNGTSPEGQENAGSTESSHQSGLTTVPKLKSRKGNTTNVRTQQTNAGSSARDIDSAEKLREPQTFRVEPGPSHLWDEETNLNNTRKYSKRDMTTPAPRPSQSSTTKETITPNDPNIHAIGCKLPDHYPDHTEPRRQHESWEAETTHGEEAMTSYEQLQNQHSETNHSPSHRCIPPTKALHHDEWNHRLYEDADVLLVLNQSSAWILGEMRKAGEHDGLRIRHETGDVSVLDPGTPASDNLSDCSDPPTSPPGGDSFNTDTWETDKEKIETANPHSRPACENNYRRYTSPVDTPTYVTYEGNNTDFPASS</sequence>
<feature type="compositionally biased region" description="Basic and acidic residues" evidence="1">
    <location>
        <begin position="456"/>
        <end position="479"/>
    </location>
</feature>
<evidence type="ECO:0000259" key="2">
    <source>
        <dbReference type="PROSITE" id="PS50011"/>
    </source>
</evidence>
<feature type="compositionally biased region" description="Polar residues" evidence="1">
    <location>
        <begin position="367"/>
        <end position="381"/>
    </location>
</feature>
<feature type="region of interest" description="Disordered" evidence="1">
    <location>
        <begin position="557"/>
        <end position="642"/>
    </location>
</feature>
<evidence type="ECO:0000256" key="1">
    <source>
        <dbReference type="SAM" id="MobiDB-lite"/>
    </source>
</evidence>
<dbReference type="SUPFAM" id="SSF56112">
    <property type="entry name" value="Protein kinase-like (PK-like)"/>
    <property type="match status" value="1"/>
</dbReference>
<dbReference type="CDD" id="cd06606">
    <property type="entry name" value="STKc_MAPKKK"/>
    <property type="match status" value="1"/>
</dbReference>
<feature type="compositionally biased region" description="Low complexity" evidence="1">
    <location>
        <begin position="574"/>
        <end position="588"/>
    </location>
</feature>
<feature type="domain" description="Protein kinase" evidence="2">
    <location>
        <begin position="5"/>
        <end position="256"/>
    </location>
</feature>
<dbReference type="Gene3D" id="3.30.200.20">
    <property type="entry name" value="Phosphorylase Kinase, domain 1"/>
    <property type="match status" value="1"/>
</dbReference>
<dbReference type="InterPro" id="IPR000719">
    <property type="entry name" value="Prot_kinase_dom"/>
</dbReference>
<dbReference type="SMART" id="SM00220">
    <property type="entry name" value="S_TKc"/>
    <property type="match status" value="1"/>
</dbReference>
<dbReference type="Gene3D" id="1.10.510.10">
    <property type="entry name" value="Transferase(Phosphotransferase) domain 1"/>
    <property type="match status" value="1"/>
</dbReference>